<evidence type="ECO:0000313" key="3">
    <source>
        <dbReference type="Proteomes" id="UP000070544"/>
    </source>
</evidence>
<dbReference type="PANTHER" id="PTHR13774">
    <property type="entry name" value="PHENAZINE BIOSYNTHESIS PROTEIN"/>
    <property type="match status" value="1"/>
</dbReference>
<evidence type="ECO:0000313" key="2">
    <source>
        <dbReference type="EMBL" id="KXS09564.1"/>
    </source>
</evidence>
<name>A0A138ZYI6_GONPJ</name>
<reference evidence="2 3" key="1">
    <citation type="journal article" date="2015" name="Genome Biol. Evol.">
        <title>Phylogenomic analyses indicate that early fungi evolved digesting cell walls of algal ancestors of land plants.</title>
        <authorList>
            <person name="Chang Y."/>
            <person name="Wang S."/>
            <person name="Sekimoto S."/>
            <person name="Aerts A.L."/>
            <person name="Choi C."/>
            <person name="Clum A."/>
            <person name="LaButti K.M."/>
            <person name="Lindquist E.A."/>
            <person name="Yee Ngan C."/>
            <person name="Ohm R.A."/>
            <person name="Salamov A.A."/>
            <person name="Grigoriev I.V."/>
            <person name="Spatafora J.W."/>
            <person name="Berbee M.L."/>
        </authorList>
    </citation>
    <scope>NUCLEOTIDE SEQUENCE [LARGE SCALE GENOMIC DNA]</scope>
    <source>
        <strain evidence="2 3">JEL478</strain>
    </source>
</reference>
<dbReference type="AlphaFoldDB" id="A0A138ZYI6"/>
<dbReference type="PIRSF" id="PIRSF016184">
    <property type="entry name" value="PhzC_PhzF"/>
    <property type="match status" value="1"/>
</dbReference>
<dbReference type="OMA" id="FIHLHID"/>
<gene>
    <name evidence="2" type="ORF">M427DRAFT_105171</name>
</gene>
<feature type="active site" evidence="1">
    <location>
        <position position="47"/>
    </location>
</feature>
<dbReference type="SUPFAM" id="SSF54506">
    <property type="entry name" value="Diaminopimelate epimerase-like"/>
    <property type="match status" value="1"/>
</dbReference>
<dbReference type="OrthoDB" id="75169at2759"/>
<dbReference type="EMBL" id="KQ965858">
    <property type="protein sequence ID" value="KXS09564.1"/>
    <property type="molecule type" value="Genomic_DNA"/>
</dbReference>
<dbReference type="Gene3D" id="3.10.310.10">
    <property type="entry name" value="Diaminopimelate Epimerase, Chain A, domain 1"/>
    <property type="match status" value="2"/>
</dbReference>
<dbReference type="GO" id="GO:0016853">
    <property type="term" value="F:isomerase activity"/>
    <property type="evidence" value="ECO:0007669"/>
    <property type="project" value="TreeGrafter"/>
</dbReference>
<dbReference type="Pfam" id="PF02567">
    <property type="entry name" value="PhzC-PhzF"/>
    <property type="match status" value="1"/>
</dbReference>
<protein>
    <submittedName>
        <fullName evidence="2">Phenazine biosynthesis protein PhzF family</fullName>
    </submittedName>
</protein>
<dbReference type="STRING" id="1344416.A0A138ZYI6"/>
<dbReference type="Proteomes" id="UP000070544">
    <property type="component" value="Unassembled WGS sequence"/>
</dbReference>
<organism evidence="2 3">
    <name type="scientific">Gonapodya prolifera (strain JEL478)</name>
    <name type="common">Monoblepharis prolifera</name>
    <dbReference type="NCBI Taxonomy" id="1344416"/>
    <lineage>
        <taxon>Eukaryota</taxon>
        <taxon>Fungi</taxon>
        <taxon>Fungi incertae sedis</taxon>
        <taxon>Chytridiomycota</taxon>
        <taxon>Chytridiomycota incertae sedis</taxon>
        <taxon>Monoblepharidomycetes</taxon>
        <taxon>Monoblepharidales</taxon>
        <taxon>Gonapodyaceae</taxon>
        <taxon>Gonapodya</taxon>
    </lineage>
</organism>
<accession>A0A138ZYI6</accession>
<sequence length="313" mass="33757">MPTYPFYQIDAFTSTPLGGNPCAVIMDCRDLSDETRLRIAKENNLSETAFVYRPEPEDGDADWVARYWTPAEEIPLAGHPTISTIHALIDTGRLKLTPSLTVVRLALKVGIIRVEVSSTGPTAKDVRSIVMYQKKPQFLSTHDPSDVLPAFGLPLDACAPGYPIQTVSTGTPQLMVFLKDAETLRRAVVDVPRYAALRARAHFFSPHLFVARGATEAGHTFARHFGVPPDTMEDPFTGSATGGMAAYLVKHGVIPTTVGSDGKKVAMFKAEQGHDMGRPGEADVQVVVGTDDDIETVAVGGTAVTIIRGELLL</sequence>
<dbReference type="InterPro" id="IPR003719">
    <property type="entry name" value="Phenazine_PhzF-like"/>
</dbReference>
<dbReference type="GO" id="GO:0005737">
    <property type="term" value="C:cytoplasm"/>
    <property type="evidence" value="ECO:0007669"/>
    <property type="project" value="TreeGrafter"/>
</dbReference>
<dbReference type="NCBIfam" id="TIGR00654">
    <property type="entry name" value="PhzF_family"/>
    <property type="match status" value="1"/>
</dbReference>
<evidence type="ECO:0000256" key="1">
    <source>
        <dbReference type="PIRSR" id="PIRSR016184-1"/>
    </source>
</evidence>
<keyword evidence="3" id="KW-1185">Reference proteome</keyword>
<proteinExistence type="predicted"/>